<dbReference type="AlphaFoldDB" id="A0A840NT44"/>
<gene>
    <name evidence="1" type="ORF">HNQ69_001368</name>
</gene>
<accession>A0A840NT44</accession>
<dbReference type="EMBL" id="JACHIM010000006">
    <property type="protein sequence ID" value="MBB5074231.1"/>
    <property type="molecule type" value="Genomic_DNA"/>
</dbReference>
<reference evidence="1 2" key="1">
    <citation type="submission" date="2020-08" db="EMBL/GenBank/DDBJ databases">
        <title>Genomic Encyclopedia of Type Strains, Phase IV (KMG-IV): sequencing the most valuable type-strain genomes for metagenomic binning, comparative biology and taxonomic classification.</title>
        <authorList>
            <person name="Goeker M."/>
        </authorList>
    </citation>
    <scope>NUCLEOTIDE SEQUENCE [LARGE SCALE GENOMIC DNA]</scope>
    <source>
        <strain evidence="1 2">DSM 28538</strain>
    </source>
</reference>
<organism evidence="1 2">
    <name type="scientific">Bartonella callosciuri</name>
    <dbReference type="NCBI Taxonomy" id="686223"/>
    <lineage>
        <taxon>Bacteria</taxon>
        <taxon>Pseudomonadati</taxon>
        <taxon>Pseudomonadota</taxon>
        <taxon>Alphaproteobacteria</taxon>
        <taxon>Hyphomicrobiales</taxon>
        <taxon>Bartonellaceae</taxon>
        <taxon>Bartonella</taxon>
    </lineage>
</organism>
<evidence type="ECO:0000313" key="2">
    <source>
        <dbReference type="Proteomes" id="UP000561417"/>
    </source>
</evidence>
<proteinExistence type="predicted"/>
<name>A0A840NT44_9HYPH</name>
<dbReference type="RefSeq" id="WP_183229171.1">
    <property type="nucleotide sequence ID" value="NZ_JACHIM010000006.1"/>
</dbReference>
<sequence length="62" mass="7295">MKSIPFRINQNCSFACHKRGWHLDLEKRRKNVFYERYQVPFGLAKSDGAACGKFSENQCRKV</sequence>
<dbReference type="Proteomes" id="UP000561417">
    <property type="component" value="Unassembled WGS sequence"/>
</dbReference>
<evidence type="ECO:0000313" key="1">
    <source>
        <dbReference type="EMBL" id="MBB5074231.1"/>
    </source>
</evidence>
<comment type="caution">
    <text evidence="1">The sequence shown here is derived from an EMBL/GenBank/DDBJ whole genome shotgun (WGS) entry which is preliminary data.</text>
</comment>
<protein>
    <submittedName>
        <fullName evidence="1">Uncharacterized protein</fullName>
    </submittedName>
</protein>
<keyword evidence="2" id="KW-1185">Reference proteome</keyword>